<name>A0ACA9YAN5_9ASCO</name>
<comment type="caution">
    <text evidence="1">The sequence shown here is derived from an EMBL/GenBank/DDBJ whole genome shotgun (WGS) entry which is preliminary data.</text>
</comment>
<proteinExistence type="predicted"/>
<organism evidence="1 2">
    <name type="scientific">[Candida] jaroonii</name>
    <dbReference type="NCBI Taxonomy" id="467808"/>
    <lineage>
        <taxon>Eukaryota</taxon>
        <taxon>Fungi</taxon>
        <taxon>Dikarya</taxon>
        <taxon>Ascomycota</taxon>
        <taxon>Saccharomycotina</taxon>
        <taxon>Pichiomycetes</taxon>
        <taxon>Debaryomycetaceae</taxon>
        <taxon>Yamadazyma</taxon>
    </lineage>
</organism>
<dbReference type="Proteomes" id="UP001152531">
    <property type="component" value="Unassembled WGS sequence"/>
</dbReference>
<evidence type="ECO:0000313" key="2">
    <source>
        <dbReference type="Proteomes" id="UP001152531"/>
    </source>
</evidence>
<keyword evidence="2" id="KW-1185">Reference proteome</keyword>
<sequence>MMKREDTSPWELTCTYANGTTGYTGLSTETTFQCIDGTPFIPAPRMDAQKNSANKVKKISFIPFFLFVLALFSAVSA</sequence>
<accession>A0ACA9YAN5</accession>
<protein>
    <submittedName>
        <fullName evidence="1">Uncharacterized protein</fullName>
    </submittedName>
</protein>
<dbReference type="EMBL" id="CALSDN010000007">
    <property type="protein sequence ID" value="CAH6721910.1"/>
    <property type="molecule type" value="Genomic_DNA"/>
</dbReference>
<evidence type="ECO:0000313" key="1">
    <source>
        <dbReference type="EMBL" id="CAH6721910.1"/>
    </source>
</evidence>
<reference evidence="1" key="1">
    <citation type="submission" date="2022-06" db="EMBL/GenBank/DDBJ databases">
        <authorList>
            <person name="Legras J.-L."/>
            <person name="Devillers H."/>
            <person name="Grondin C."/>
        </authorList>
    </citation>
    <scope>NUCLEOTIDE SEQUENCE</scope>
    <source>
        <strain evidence="1">CLIB 1444</strain>
    </source>
</reference>
<gene>
    <name evidence="1" type="ORF">CLIB1444_07S05204</name>
</gene>